<reference evidence="2" key="1">
    <citation type="submission" date="2021-02" db="EMBL/GenBank/DDBJ databases">
        <authorList>
            <person name="Nowell W R."/>
        </authorList>
    </citation>
    <scope>NUCLEOTIDE SEQUENCE</scope>
</reference>
<evidence type="ECO:0000313" key="2">
    <source>
        <dbReference type="EMBL" id="CAF4641170.1"/>
    </source>
</evidence>
<organism evidence="2 3">
    <name type="scientific">Rotaria magnacalcarata</name>
    <dbReference type="NCBI Taxonomy" id="392030"/>
    <lineage>
        <taxon>Eukaryota</taxon>
        <taxon>Metazoa</taxon>
        <taxon>Spiralia</taxon>
        <taxon>Gnathifera</taxon>
        <taxon>Rotifera</taxon>
        <taxon>Eurotatoria</taxon>
        <taxon>Bdelloidea</taxon>
        <taxon>Philodinida</taxon>
        <taxon>Philodinidae</taxon>
        <taxon>Rotaria</taxon>
    </lineage>
</organism>
<feature type="coiled-coil region" evidence="1">
    <location>
        <begin position="2"/>
        <end position="39"/>
    </location>
</feature>
<keyword evidence="1" id="KW-0175">Coiled coil</keyword>
<sequence length="49" mass="6090">EKRQLDDKLSRKESELEIVRHELNQVKEFRKKKTQMQKELEEVKYPSFL</sequence>
<evidence type="ECO:0000313" key="3">
    <source>
        <dbReference type="Proteomes" id="UP000681720"/>
    </source>
</evidence>
<dbReference type="Proteomes" id="UP000681720">
    <property type="component" value="Unassembled WGS sequence"/>
</dbReference>
<protein>
    <submittedName>
        <fullName evidence="2">Uncharacterized protein</fullName>
    </submittedName>
</protein>
<accession>A0A8S2ZND3</accession>
<dbReference type="AlphaFoldDB" id="A0A8S2ZND3"/>
<proteinExistence type="predicted"/>
<name>A0A8S2ZND3_9BILA</name>
<gene>
    <name evidence="2" type="ORF">GIL414_LOCUS40631</name>
</gene>
<comment type="caution">
    <text evidence="2">The sequence shown here is derived from an EMBL/GenBank/DDBJ whole genome shotgun (WGS) entry which is preliminary data.</text>
</comment>
<evidence type="ECO:0000256" key="1">
    <source>
        <dbReference type="SAM" id="Coils"/>
    </source>
</evidence>
<dbReference type="EMBL" id="CAJOBJ010113197">
    <property type="protein sequence ID" value="CAF4641170.1"/>
    <property type="molecule type" value="Genomic_DNA"/>
</dbReference>
<feature type="non-terminal residue" evidence="2">
    <location>
        <position position="1"/>
    </location>
</feature>